<evidence type="ECO:0000313" key="18">
    <source>
        <dbReference type="EMBL" id="KAL3723689.1"/>
    </source>
</evidence>
<feature type="binding site" evidence="14">
    <location>
        <position position="111"/>
    </location>
    <ligand>
        <name>ATP</name>
        <dbReference type="ChEBI" id="CHEBI:30616"/>
    </ligand>
</feature>
<comment type="catalytic activity">
    <reaction evidence="12">
        <text>L-threonyl-[protein] + ATP = O-phospho-L-threonyl-[protein] + ADP + H(+)</text>
        <dbReference type="Rhea" id="RHEA:46608"/>
        <dbReference type="Rhea" id="RHEA-COMP:11060"/>
        <dbReference type="Rhea" id="RHEA-COMP:11605"/>
        <dbReference type="ChEBI" id="CHEBI:15378"/>
        <dbReference type="ChEBI" id="CHEBI:30013"/>
        <dbReference type="ChEBI" id="CHEBI:30616"/>
        <dbReference type="ChEBI" id="CHEBI:61977"/>
        <dbReference type="ChEBI" id="CHEBI:456216"/>
        <dbReference type="EC" id="2.7.11.1"/>
    </reaction>
</comment>
<dbReference type="InterPro" id="IPR017441">
    <property type="entry name" value="Protein_kinase_ATP_BS"/>
</dbReference>
<dbReference type="GO" id="GO:0005886">
    <property type="term" value="C:plasma membrane"/>
    <property type="evidence" value="ECO:0007669"/>
    <property type="project" value="UniProtKB-SubCell"/>
</dbReference>
<evidence type="ECO:0000313" key="19">
    <source>
        <dbReference type="Proteomes" id="UP001634007"/>
    </source>
</evidence>
<keyword evidence="4 15" id="KW-0723">Serine/threonine-protein kinase</keyword>
<proteinExistence type="inferred from homology"/>
<dbReference type="GO" id="GO:0004674">
    <property type="term" value="F:protein serine/threonine kinase activity"/>
    <property type="evidence" value="ECO:0007669"/>
    <property type="project" value="UniProtKB-KW"/>
</dbReference>
<evidence type="ECO:0000256" key="14">
    <source>
        <dbReference type="PROSITE-ProRule" id="PRU10141"/>
    </source>
</evidence>
<keyword evidence="11 16" id="KW-0472">Membrane</keyword>
<dbReference type="PROSITE" id="PS00108">
    <property type="entry name" value="PROTEIN_KINASE_ST"/>
    <property type="match status" value="1"/>
</dbReference>
<evidence type="ECO:0000256" key="9">
    <source>
        <dbReference type="ARBA" id="ARBA00022840"/>
    </source>
</evidence>
<comment type="caution">
    <text evidence="18">The sequence shown here is derived from an EMBL/GenBank/DDBJ whole genome shotgun (WGS) entry which is preliminary data.</text>
</comment>
<comment type="subcellular location">
    <subcellularLocation>
        <location evidence="1">Cell membrane</location>
        <topology evidence="1">Single-pass membrane protein</topology>
    </subcellularLocation>
</comment>
<comment type="similarity">
    <text evidence="15">Belongs to the protein kinase superfamily.</text>
</comment>
<evidence type="ECO:0000256" key="13">
    <source>
        <dbReference type="ARBA" id="ARBA00048679"/>
    </source>
</evidence>
<evidence type="ECO:0000256" key="11">
    <source>
        <dbReference type="ARBA" id="ARBA00023136"/>
    </source>
</evidence>
<keyword evidence="19" id="KW-1185">Reference proteome</keyword>
<dbReference type="Proteomes" id="UP001634007">
    <property type="component" value="Unassembled WGS sequence"/>
</dbReference>
<keyword evidence="3" id="KW-1003">Cell membrane</keyword>
<dbReference type="CDD" id="cd14066">
    <property type="entry name" value="STKc_IRAK"/>
    <property type="match status" value="1"/>
</dbReference>
<dbReference type="Gene3D" id="1.10.510.10">
    <property type="entry name" value="Transferase(Phosphotransferase) domain 1"/>
    <property type="match status" value="1"/>
</dbReference>
<dbReference type="InterPro" id="IPR000719">
    <property type="entry name" value="Prot_kinase_dom"/>
</dbReference>
<comment type="catalytic activity">
    <reaction evidence="13">
        <text>L-seryl-[protein] + ATP = O-phospho-L-seryl-[protein] + ADP + H(+)</text>
        <dbReference type="Rhea" id="RHEA:17989"/>
        <dbReference type="Rhea" id="RHEA-COMP:9863"/>
        <dbReference type="Rhea" id="RHEA-COMP:11604"/>
        <dbReference type="ChEBI" id="CHEBI:15378"/>
        <dbReference type="ChEBI" id="CHEBI:29999"/>
        <dbReference type="ChEBI" id="CHEBI:30616"/>
        <dbReference type="ChEBI" id="CHEBI:83421"/>
        <dbReference type="ChEBI" id="CHEBI:456216"/>
        <dbReference type="EC" id="2.7.11.1"/>
    </reaction>
</comment>
<reference evidence="18 19" key="1">
    <citation type="submission" date="2024-11" db="EMBL/GenBank/DDBJ databases">
        <title>Chromosome-level genome assembly of Eucalyptus globulus Labill. provides insights into its genome evolution.</title>
        <authorList>
            <person name="Li X."/>
        </authorList>
    </citation>
    <scope>NUCLEOTIDE SEQUENCE [LARGE SCALE GENOMIC DNA]</scope>
    <source>
        <strain evidence="18">CL2024</strain>
        <tissue evidence="18">Fresh tender leaves</tissue>
    </source>
</reference>
<dbReference type="InterPro" id="IPR011009">
    <property type="entry name" value="Kinase-like_dom_sf"/>
</dbReference>
<evidence type="ECO:0000259" key="17">
    <source>
        <dbReference type="PROSITE" id="PS50011"/>
    </source>
</evidence>
<accession>A0ABD3J9W1</accession>
<gene>
    <name evidence="18" type="ORF">ACJRO7_035802</name>
</gene>
<evidence type="ECO:0000256" key="7">
    <source>
        <dbReference type="ARBA" id="ARBA00022741"/>
    </source>
</evidence>
<evidence type="ECO:0000256" key="10">
    <source>
        <dbReference type="ARBA" id="ARBA00022989"/>
    </source>
</evidence>
<dbReference type="Pfam" id="PF00069">
    <property type="entry name" value="Pkinase"/>
    <property type="match status" value="1"/>
</dbReference>
<sequence length="443" mass="49330">MRAQDKSGLSSRVNVLGVIIIAMSILLTGVIFCIFFRRKLLPAIWRCCRRRIKGKAGSSLKDEKMLLRRFQLKELMRATNNFSEECLVGSGAFGNVYRGTFHDEGTLAIKKPHADSYQSFEEFRNEVRLLSKVKHRNLVNLVGFCEEPGASGAKILVYEYVPNGSLLEHIIGRRGRVLTWRQRVNLAIGAAKGIAHLHEEVKPSVIHRDLKPSNILIGEGFEAKVSDFGLVKSGPVEDQSHVSSQIKGTPGYLDPAYCSSFHLTPFSDVYSFGVILLQLVAARPVVDTGRNNSRYHIIDWARPSLEREDVTGILDANLLSQPCNMEVMLKMGQLALKCVVKSPKQRPTMTQVWQELEEAIRLADGNSPKPAAGGGPRKSMDCGASQSFSIDGVGYQRFHVEMDSLSFQSASLRCLDANNLSIDFDKSSFRGIEEEQWLRVAES</sequence>
<dbReference type="PROSITE" id="PS50011">
    <property type="entry name" value="PROTEIN_KINASE_DOM"/>
    <property type="match status" value="1"/>
</dbReference>
<name>A0ABD3J9W1_EUCGL</name>
<dbReference type="SMART" id="SM00220">
    <property type="entry name" value="S_TKc"/>
    <property type="match status" value="1"/>
</dbReference>
<evidence type="ECO:0000256" key="12">
    <source>
        <dbReference type="ARBA" id="ARBA00047899"/>
    </source>
</evidence>
<evidence type="ECO:0000256" key="16">
    <source>
        <dbReference type="SAM" id="Phobius"/>
    </source>
</evidence>
<dbReference type="EMBL" id="JBJKBG010000009">
    <property type="protein sequence ID" value="KAL3723689.1"/>
    <property type="molecule type" value="Genomic_DNA"/>
</dbReference>
<keyword evidence="5" id="KW-0808">Transferase</keyword>
<evidence type="ECO:0000256" key="8">
    <source>
        <dbReference type="ARBA" id="ARBA00022777"/>
    </source>
</evidence>
<keyword evidence="7 14" id="KW-0547">Nucleotide-binding</keyword>
<dbReference type="InterPro" id="IPR008271">
    <property type="entry name" value="Ser/Thr_kinase_AS"/>
</dbReference>
<dbReference type="InterPro" id="IPR047117">
    <property type="entry name" value="PERK1-13-like"/>
</dbReference>
<organism evidence="18 19">
    <name type="scientific">Eucalyptus globulus</name>
    <name type="common">Tasmanian blue gum</name>
    <dbReference type="NCBI Taxonomy" id="34317"/>
    <lineage>
        <taxon>Eukaryota</taxon>
        <taxon>Viridiplantae</taxon>
        <taxon>Streptophyta</taxon>
        <taxon>Embryophyta</taxon>
        <taxon>Tracheophyta</taxon>
        <taxon>Spermatophyta</taxon>
        <taxon>Magnoliopsida</taxon>
        <taxon>eudicotyledons</taxon>
        <taxon>Gunneridae</taxon>
        <taxon>Pentapetalae</taxon>
        <taxon>rosids</taxon>
        <taxon>malvids</taxon>
        <taxon>Myrtales</taxon>
        <taxon>Myrtaceae</taxon>
        <taxon>Myrtoideae</taxon>
        <taxon>Eucalypteae</taxon>
        <taxon>Eucalyptus</taxon>
    </lineage>
</organism>
<evidence type="ECO:0000256" key="3">
    <source>
        <dbReference type="ARBA" id="ARBA00022475"/>
    </source>
</evidence>
<dbReference type="Gene3D" id="3.30.200.20">
    <property type="entry name" value="Phosphorylase Kinase, domain 1"/>
    <property type="match status" value="1"/>
</dbReference>
<keyword evidence="6 16" id="KW-0812">Transmembrane</keyword>
<dbReference type="EC" id="2.7.11.1" evidence="2"/>
<feature type="transmembrane region" description="Helical" evidence="16">
    <location>
        <begin position="15"/>
        <end position="36"/>
    </location>
</feature>
<keyword evidence="9 14" id="KW-0067">ATP-binding</keyword>
<dbReference type="PANTHER" id="PTHR47982">
    <property type="entry name" value="PROLINE-RICH RECEPTOR-LIKE PROTEIN KINASE PERK4"/>
    <property type="match status" value="1"/>
</dbReference>
<evidence type="ECO:0000256" key="5">
    <source>
        <dbReference type="ARBA" id="ARBA00022679"/>
    </source>
</evidence>
<evidence type="ECO:0000256" key="4">
    <source>
        <dbReference type="ARBA" id="ARBA00022527"/>
    </source>
</evidence>
<evidence type="ECO:0000256" key="6">
    <source>
        <dbReference type="ARBA" id="ARBA00022692"/>
    </source>
</evidence>
<dbReference type="FunFam" id="3.30.200.20:FF:000466">
    <property type="entry name" value="Putative LRR receptor-like serine/threonine-protein kinase"/>
    <property type="match status" value="1"/>
</dbReference>
<evidence type="ECO:0000256" key="2">
    <source>
        <dbReference type="ARBA" id="ARBA00012513"/>
    </source>
</evidence>
<dbReference type="GO" id="GO:0005524">
    <property type="term" value="F:ATP binding"/>
    <property type="evidence" value="ECO:0007669"/>
    <property type="project" value="UniProtKB-UniRule"/>
</dbReference>
<dbReference type="SUPFAM" id="SSF56112">
    <property type="entry name" value="Protein kinase-like (PK-like)"/>
    <property type="match status" value="1"/>
</dbReference>
<dbReference type="PROSITE" id="PS00107">
    <property type="entry name" value="PROTEIN_KINASE_ATP"/>
    <property type="match status" value="1"/>
</dbReference>
<evidence type="ECO:0000256" key="1">
    <source>
        <dbReference type="ARBA" id="ARBA00004162"/>
    </source>
</evidence>
<feature type="domain" description="Protein kinase" evidence="17">
    <location>
        <begin position="82"/>
        <end position="360"/>
    </location>
</feature>
<keyword evidence="10 16" id="KW-1133">Transmembrane helix</keyword>
<dbReference type="AlphaFoldDB" id="A0ABD3J9W1"/>
<keyword evidence="8" id="KW-0418">Kinase</keyword>
<evidence type="ECO:0000256" key="15">
    <source>
        <dbReference type="RuleBase" id="RU000304"/>
    </source>
</evidence>
<protein>
    <recommendedName>
        <fullName evidence="2">non-specific serine/threonine protein kinase</fullName>
        <ecNumber evidence="2">2.7.11.1</ecNumber>
    </recommendedName>
</protein>
<dbReference type="PANTHER" id="PTHR47982:SF70">
    <property type="entry name" value="PROTEIN KINASE SUPERFAMILY PROTEIN"/>
    <property type="match status" value="1"/>
</dbReference>